<sequence length="356" mass="38526">MALSSAELINDPIGCYPQATVACFDPTRGELPRRQLDEARTQAFLERLAAAGAPAALIASSTGQGHLRTVDELAAWFRCAAEASTGDMLLMGLLRPEDGIDANERLLDLLADLQYPVVFVRPGTDLTGQASDEQVSDSLAPIIAAAADRGLAIGLYSISDVSGLPLSAESAAKLLGCDGGEHIVAVKVTETDYEASTARFLAHPALSRLKIVQGWDPHLSRALRDGPRFDAEGRQRAGITSGLMSLAVYQYLHILDAAARQDWDEVAAAQQSTDAIFRSMQDDPKHFADLQRAKFIMGLGHPLAGQISDEHVERVFEALEHLPRNTDRQRIARSLDLMGDGPFHDRLRILQGIDEA</sequence>
<dbReference type="GO" id="GO:0016829">
    <property type="term" value="F:lyase activity"/>
    <property type="evidence" value="ECO:0007669"/>
    <property type="project" value="UniProtKB-KW"/>
</dbReference>
<evidence type="ECO:0000256" key="1">
    <source>
        <dbReference type="ARBA" id="ARBA00023239"/>
    </source>
</evidence>
<gene>
    <name evidence="2" type="ORF">DET50_101299</name>
</gene>
<proteinExistence type="predicted"/>
<dbReference type="RefSeq" id="WP_113861113.1">
    <property type="nucleotide sequence ID" value="NZ_QNRO01000001.1"/>
</dbReference>
<dbReference type="EMBL" id="QNRO01000001">
    <property type="protein sequence ID" value="RBP33956.1"/>
    <property type="molecule type" value="Genomic_DNA"/>
</dbReference>
<name>A0A366GZ06_9GAMM</name>
<accession>A0A366GZ06</accession>
<evidence type="ECO:0000313" key="2">
    <source>
        <dbReference type="EMBL" id="RBP33956.1"/>
    </source>
</evidence>
<reference evidence="2 3" key="1">
    <citation type="submission" date="2018-06" db="EMBL/GenBank/DDBJ databases">
        <title>Freshwater and sediment microbial communities from various areas in North America, analyzing microbe dynamics in response to fracking.</title>
        <authorList>
            <person name="Lamendella R."/>
        </authorList>
    </citation>
    <scope>NUCLEOTIDE SEQUENCE [LARGE SCALE GENOMIC DNA]</scope>
    <source>
        <strain evidence="2 3">114J</strain>
    </source>
</reference>
<organism evidence="2 3">
    <name type="scientific">Marinobacter pelagius</name>
    <dbReference type="NCBI Taxonomy" id="379482"/>
    <lineage>
        <taxon>Bacteria</taxon>
        <taxon>Pseudomonadati</taxon>
        <taxon>Pseudomonadota</taxon>
        <taxon>Gammaproteobacteria</taxon>
        <taxon>Pseudomonadales</taxon>
        <taxon>Marinobacteraceae</taxon>
        <taxon>Marinobacter</taxon>
    </lineage>
</organism>
<dbReference type="Gene3D" id="3.20.20.70">
    <property type="entry name" value="Aldolase class I"/>
    <property type="match status" value="1"/>
</dbReference>
<dbReference type="InterPro" id="IPR002220">
    <property type="entry name" value="DapA-like"/>
</dbReference>
<comment type="caution">
    <text evidence="2">The sequence shown here is derived from an EMBL/GenBank/DDBJ whole genome shotgun (WGS) entry which is preliminary data.</text>
</comment>
<dbReference type="SUPFAM" id="SSF51569">
    <property type="entry name" value="Aldolase"/>
    <property type="match status" value="1"/>
</dbReference>
<dbReference type="SMART" id="SM01130">
    <property type="entry name" value="DHDPS"/>
    <property type="match status" value="1"/>
</dbReference>
<evidence type="ECO:0000313" key="3">
    <source>
        <dbReference type="Proteomes" id="UP000252995"/>
    </source>
</evidence>
<protein>
    <submittedName>
        <fullName evidence="2">Dihydrodipicolinate synthase/N-acetylneuraminate lyase</fullName>
    </submittedName>
</protein>
<dbReference type="OrthoDB" id="244103at2"/>
<dbReference type="InterPro" id="IPR013785">
    <property type="entry name" value="Aldolase_TIM"/>
</dbReference>
<dbReference type="AlphaFoldDB" id="A0A366GZ06"/>
<dbReference type="Proteomes" id="UP000252995">
    <property type="component" value="Unassembled WGS sequence"/>
</dbReference>
<keyword evidence="1 2" id="KW-0456">Lyase</keyword>